<dbReference type="EMBL" id="DWWD01000045">
    <property type="protein sequence ID" value="HJC51177.1"/>
    <property type="molecule type" value="Genomic_DNA"/>
</dbReference>
<comment type="caution">
    <text evidence="4">The sequence shown here is derived from an EMBL/GenBank/DDBJ whole genome shotgun (WGS) entry which is preliminary data.</text>
</comment>
<feature type="compositionally biased region" description="Basic and acidic residues" evidence="2">
    <location>
        <begin position="302"/>
        <end position="313"/>
    </location>
</feature>
<feature type="signal peptide" evidence="3">
    <location>
        <begin position="1"/>
        <end position="20"/>
    </location>
</feature>
<dbReference type="Pfam" id="PF13416">
    <property type="entry name" value="SBP_bac_8"/>
    <property type="match status" value="1"/>
</dbReference>
<dbReference type="Gene3D" id="3.40.190.10">
    <property type="entry name" value="Periplasmic binding protein-like II"/>
    <property type="match status" value="2"/>
</dbReference>
<sequence>MKKASTVLLAGMLAVSGVMMTGCSSRGNSDQVVIYSNADDEAVAAMKKTLDDNGYEGQYVFQTFGTSELGGKLIAEGKNLEADMITMSTFYVESAQEQNKMFKDLDFDRNLQDESKFEKYESPITAQEGTLILNTEVMKENNLPTPKSIKDLADPVYEGFISVTDIKSSSTAWLLIQGLISEYGEDEAESILADIYKNAGDHIEDSGSGPIKNVRAGEVAIGFGLRQQAVADKKDGLPIDYVDPTEGNFTLTESVAVLDKEDSEKSDLAMDMAECIITKGRSELIKDYPVPLYNGETEDEDQKSGNPKEYKEKLTLDLLEKHQELSERAMEKATGK</sequence>
<evidence type="ECO:0000256" key="3">
    <source>
        <dbReference type="SAM" id="SignalP"/>
    </source>
</evidence>
<dbReference type="Proteomes" id="UP000823904">
    <property type="component" value="Unassembled WGS sequence"/>
</dbReference>
<dbReference type="PANTHER" id="PTHR30006">
    <property type="entry name" value="THIAMINE-BINDING PERIPLASMIC PROTEIN-RELATED"/>
    <property type="match status" value="1"/>
</dbReference>
<feature type="region of interest" description="Disordered" evidence="2">
    <location>
        <begin position="292"/>
        <end position="313"/>
    </location>
</feature>
<keyword evidence="1 3" id="KW-0732">Signal</keyword>
<reference evidence="4" key="1">
    <citation type="journal article" date="2021" name="PeerJ">
        <title>Extensive microbial diversity within the chicken gut microbiome revealed by metagenomics and culture.</title>
        <authorList>
            <person name="Gilroy R."/>
            <person name="Ravi A."/>
            <person name="Getino M."/>
            <person name="Pursley I."/>
            <person name="Horton D.L."/>
            <person name="Alikhan N.F."/>
            <person name="Baker D."/>
            <person name="Gharbi K."/>
            <person name="Hall N."/>
            <person name="Watson M."/>
            <person name="Adriaenssens E.M."/>
            <person name="Foster-Nyarko E."/>
            <person name="Jarju S."/>
            <person name="Secka A."/>
            <person name="Antonio M."/>
            <person name="Oren A."/>
            <person name="Chaudhuri R.R."/>
            <person name="La Ragione R."/>
            <person name="Hildebrand F."/>
            <person name="Pallen M.J."/>
        </authorList>
    </citation>
    <scope>NUCLEOTIDE SEQUENCE</scope>
    <source>
        <strain evidence="4">ChiSjej3B21-8574</strain>
    </source>
</reference>
<dbReference type="SUPFAM" id="SSF53850">
    <property type="entry name" value="Periplasmic binding protein-like II"/>
    <property type="match status" value="1"/>
</dbReference>
<proteinExistence type="predicted"/>
<gene>
    <name evidence="4" type="ORF">H9754_11545</name>
</gene>
<evidence type="ECO:0000256" key="2">
    <source>
        <dbReference type="SAM" id="MobiDB-lite"/>
    </source>
</evidence>
<evidence type="ECO:0000313" key="5">
    <source>
        <dbReference type="Proteomes" id="UP000823904"/>
    </source>
</evidence>
<evidence type="ECO:0000313" key="4">
    <source>
        <dbReference type="EMBL" id="HJC51177.1"/>
    </source>
</evidence>
<dbReference type="PROSITE" id="PS51257">
    <property type="entry name" value="PROKAR_LIPOPROTEIN"/>
    <property type="match status" value="1"/>
</dbReference>
<reference evidence="4" key="2">
    <citation type="submission" date="2021-04" db="EMBL/GenBank/DDBJ databases">
        <authorList>
            <person name="Gilroy R."/>
        </authorList>
    </citation>
    <scope>NUCLEOTIDE SEQUENCE</scope>
    <source>
        <strain evidence="4">ChiSjej3B21-8574</strain>
    </source>
</reference>
<dbReference type="InterPro" id="IPR006059">
    <property type="entry name" value="SBP"/>
</dbReference>
<dbReference type="AlphaFoldDB" id="A0A9D2T986"/>
<name>A0A9D2T986_9FIRM</name>
<feature type="chain" id="PRO_5038558933" evidence="3">
    <location>
        <begin position="21"/>
        <end position="336"/>
    </location>
</feature>
<protein>
    <submittedName>
        <fullName evidence="4">Extracellular solute-binding protein</fullName>
    </submittedName>
</protein>
<evidence type="ECO:0000256" key="1">
    <source>
        <dbReference type="ARBA" id="ARBA00022729"/>
    </source>
</evidence>
<organism evidence="4 5">
    <name type="scientific">Candidatus Anaerostipes avistercoris</name>
    <dbReference type="NCBI Taxonomy" id="2838462"/>
    <lineage>
        <taxon>Bacteria</taxon>
        <taxon>Bacillati</taxon>
        <taxon>Bacillota</taxon>
        <taxon>Clostridia</taxon>
        <taxon>Lachnospirales</taxon>
        <taxon>Lachnospiraceae</taxon>
        <taxon>Anaerostipes</taxon>
    </lineage>
</organism>
<accession>A0A9D2T986</accession>